<name>A0A420YKF3_9PEZI</name>
<organism evidence="3 4">
    <name type="scientific">Coniochaeta pulveracea</name>
    <dbReference type="NCBI Taxonomy" id="177199"/>
    <lineage>
        <taxon>Eukaryota</taxon>
        <taxon>Fungi</taxon>
        <taxon>Dikarya</taxon>
        <taxon>Ascomycota</taxon>
        <taxon>Pezizomycotina</taxon>
        <taxon>Sordariomycetes</taxon>
        <taxon>Sordariomycetidae</taxon>
        <taxon>Coniochaetales</taxon>
        <taxon>Coniochaetaceae</taxon>
        <taxon>Coniochaeta</taxon>
    </lineage>
</organism>
<evidence type="ECO:0000256" key="2">
    <source>
        <dbReference type="SAM" id="MobiDB-lite"/>
    </source>
</evidence>
<reference evidence="3 4" key="1">
    <citation type="submission" date="2018-08" db="EMBL/GenBank/DDBJ databases">
        <title>Draft genome of the lignicolous fungus Coniochaeta pulveracea.</title>
        <authorList>
            <person name="Borstlap C.J."/>
            <person name="De Witt R.N."/>
            <person name="Botha A."/>
            <person name="Volschenk H."/>
        </authorList>
    </citation>
    <scope>NUCLEOTIDE SEQUENCE [LARGE SCALE GENOMIC DNA]</scope>
    <source>
        <strain evidence="3 4">CAB683</strain>
    </source>
</reference>
<feature type="compositionally biased region" description="Low complexity" evidence="2">
    <location>
        <begin position="139"/>
        <end position="149"/>
    </location>
</feature>
<keyword evidence="4" id="KW-1185">Reference proteome</keyword>
<feature type="compositionally biased region" description="Acidic residues" evidence="2">
    <location>
        <begin position="95"/>
        <end position="105"/>
    </location>
</feature>
<evidence type="ECO:0000313" key="3">
    <source>
        <dbReference type="EMBL" id="RKU48373.1"/>
    </source>
</evidence>
<dbReference type="AlphaFoldDB" id="A0A420YKF3"/>
<dbReference type="Pfam" id="PF10471">
    <property type="entry name" value="ANAPC_CDC26"/>
    <property type="match status" value="1"/>
</dbReference>
<gene>
    <name evidence="3" type="ORF">DL546_009075</name>
</gene>
<feature type="region of interest" description="Disordered" evidence="2">
    <location>
        <begin position="34"/>
        <end position="207"/>
    </location>
</feature>
<comment type="caution">
    <text evidence="3">The sequence shown here is derived from an EMBL/GenBank/DDBJ whole genome shotgun (WGS) entry which is preliminary data.</text>
</comment>
<feature type="compositionally biased region" description="Basic and acidic residues" evidence="2">
    <location>
        <begin position="189"/>
        <end position="198"/>
    </location>
</feature>
<feature type="compositionally biased region" description="Acidic residues" evidence="2">
    <location>
        <begin position="113"/>
        <end position="123"/>
    </location>
</feature>
<dbReference type="InterPro" id="IPR018860">
    <property type="entry name" value="APC_suCDC26"/>
</dbReference>
<accession>A0A420YKF3</accession>
<sequence>MLRRAPTTLTITAEDVAAYEDLRLQAEVSARHGMPHDLNTHLPQNFHSSYRPSPSAPQPSHSHPDSHQHQGYTHAHPTNNWEATSSDDEPRYAEDAYEDSSDEEITGLGGFDGQDESTMDLDDSILGHQAAGRGGGFGRASSPAAARAGNQGGGGLFAAHAQGQGAGAGGRPQAGTGAVAHAMVTPETRPTRSREERIGVAPERRRR</sequence>
<dbReference type="GO" id="GO:0031145">
    <property type="term" value="P:anaphase-promoting complex-dependent catabolic process"/>
    <property type="evidence" value="ECO:0007669"/>
    <property type="project" value="InterPro"/>
</dbReference>
<dbReference type="Proteomes" id="UP000275385">
    <property type="component" value="Unassembled WGS sequence"/>
</dbReference>
<protein>
    <submittedName>
        <fullName evidence="3">Uncharacterized protein</fullName>
    </submittedName>
</protein>
<keyword evidence="1" id="KW-0833">Ubl conjugation pathway</keyword>
<proteinExistence type="predicted"/>
<dbReference type="GO" id="GO:0005680">
    <property type="term" value="C:anaphase-promoting complex"/>
    <property type="evidence" value="ECO:0007669"/>
    <property type="project" value="InterPro"/>
</dbReference>
<dbReference type="OrthoDB" id="5245615at2759"/>
<evidence type="ECO:0000313" key="4">
    <source>
        <dbReference type="Proteomes" id="UP000275385"/>
    </source>
</evidence>
<dbReference type="EMBL" id="QVQW01000005">
    <property type="protein sequence ID" value="RKU48373.1"/>
    <property type="molecule type" value="Genomic_DNA"/>
</dbReference>
<feature type="compositionally biased region" description="Polar residues" evidence="2">
    <location>
        <begin position="41"/>
        <end position="51"/>
    </location>
</feature>
<evidence type="ECO:0000256" key="1">
    <source>
        <dbReference type="ARBA" id="ARBA00022786"/>
    </source>
</evidence>